<keyword evidence="2" id="KW-1185">Reference proteome</keyword>
<dbReference type="EMBL" id="FNQN01000001">
    <property type="protein sequence ID" value="SDZ81597.1"/>
    <property type="molecule type" value="Genomic_DNA"/>
</dbReference>
<proteinExistence type="predicted"/>
<sequence>MATLQEFKKQSDNMTGIQELVIVARDGTVLLQSGGQSKYLGDYVAYVAVMAEQLRPHLGFTGPYHLIMEQTSGERILTLLGEQIIVGFDLSSNVSPAKILEQFGPLVDQITI</sequence>
<accession>A0A1H3W3C5</accession>
<gene>
    <name evidence="1" type="ORF">SAMN05660420_00450</name>
</gene>
<evidence type="ECO:0000313" key="2">
    <source>
        <dbReference type="Proteomes" id="UP000199409"/>
    </source>
</evidence>
<dbReference type="RefSeq" id="WP_092344301.1">
    <property type="nucleotide sequence ID" value="NZ_FNQN01000001.1"/>
</dbReference>
<evidence type="ECO:0008006" key="3">
    <source>
        <dbReference type="Google" id="ProtNLM"/>
    </source>
</evidence>
<reference evidence="1 2" key="1">
    <citation type="submission" date="2016-10" db="EMBL/GenBank/DDBJ databases">
        <authorList>
            <person name="de Groot N.N."/>
        </authorList>
    </citation>
    <scope>NUCLEOTIDE SEQUENCE [LARGE SCALE GENOMIC DNA]</scope>
    <source>
        <strain evidence="1 2">DSM 7343</strain>
    </source>
</reference>
<dbReference type="STRING" id="37625.SAMN05660420_00450"/>
<dbReference type="AlphaFoldDB" id="A0A1H3W3C5"/>
<name>A0A1H3W3C5_9BACT</name>
<evidence type="ECO:0000313" key="1">
    <source>
        <dbReference type="EMBL" id="SDZ81597.1"/>
    </source>
</evidence>
<organism evidence="1 2">
    <name type="scientific">Desulfuromusa kysingii</name>
    <dbReference type="NCBI Taxonomy" id="37625"/>
    <lineage>
        <taxon>Bacteria</taxon>
        <taxon>Pseudomonadati</taxon>
        <taxon>Thermodesulfobacteriota</taxon>
        <taxon>Desulfuromonadia</taxon>
        <taxon>Desulfuromonadales</taxon>
        <taxon>Geopsychrobacteraceae</taxon>
        <taxon>Desulfuromusa</taxon>
    </lineage>
</organism>
<protein>
    <recommendedName>
        <fullName evidence="3">Roadblock/LC7 domain-containing protein</fullName>
    </recommendedName>
</protein>
<dbReference type="Proteomes" id="UP000199409">
    <property type="component" value="Unassembled WGS sequence"/>
</dbReference>